<evidence type="ECO:0000313" key="3">
    <source>
        <dbReference type="Proteomes" id="UP000476064"/>
    </source>
</evidence>
<feature type="transmembrane region" description="Helical" evidence="1">
    <location>
        <begin position="40"/>
        <end position="57"/>
    </location>
</feature>
<organism evidence="2 3">
    <name type="scientific">Paenibacillus lycopersici</name>
    <dbReference type="NCBI Taxonomy" id="2704462"/>
    <lineage>
        <taxon>Bacteria</taxon>
        <taxon>Bacillati</taxon>
        <taxon>Bacillota</taxon>
        <taxon>Bacilli</taxon>
        <taxon>Bacillales</taxon>
        <taxon>Paenibacillaceae</taxon>
        <taxon>Paenibacillus</taxon>
    </lineage>
</organism>
<keyword evidence="1" id="KW-1133">Transmembrane helix</keyword>
<name>A0A6C0FYR9_9BACL</name>
<dbReference type="EMBL" id="CP048209">
    <property type="protein sequence ID" value="QHT60394.1"/>
    <property type="molecule type" value="Genomic_DNA"/>
</dbReference>
<keyword evidence="3" id="KW-1185">Reference proteome</keyword>
<evidence type="ECO:0008006" key="4">
    <source>
        <dbReference type="Google" id="ProtNLM"/>
    </source>
</evidence>
<reference evidence="2 3" key="1">
    <citation type="submission" date="2020-01" db="EMBL/GenBank/DDBJ databases">
        <title>Paenibacillus sp. nov., isolated from tomato rhizosphere.</title>
        <authorList>
            <person name="Weon H.-Y."/>
            <person name="Lee S.A."/>
        </authorList>
    </citation>
    <scope>NUCLEOTIDE SEQUENCE [LARGE SCALE GENOMIC DNA]</scope>
    <source>
        <strain evidence="2 3">12200R-189</strain>
    </source>
</reference>
<sequence length="97" mass="10470">MDFSELQDMIDPSLYIVLVACWVLGYILKKTPRVPDWSIVYVITLFAVVVTLFTLGFEVKSVLQGIITGAVSVYGSQLLKQAQKGISGGDSGSAGQQ</sequence>
<evidence type="ECO:0000313" key="2">
    <source>
        <dbReference type="EMBL" id="QHT60394.1"/>
    </source>
</evidence>
<evidence type="ECO:0000256" key="1">
    <source>
        <dbReference type="SAM" id="Phobius"/>
    </source>
</evidence>
<keyword evidence="1" id="KW-0812">Transmembrane</keyword>
<dbReference type="AlphaFoldDB" id="A0A6C0FYR9"/>
<dbReference type="Proteomes" id="UP000476064">
    <property type="component" value="Chromosome"/>
</dbReference>
<proteinExistence type="predicted"/>
<dbReference type="Pfam" id="PF16079">
    <property type="entry name" value="Phage_holin_5_2"/>
    <property type="match status" value="1"/>
</dbReference>
<gene>
    <name evidence="2" type="ORF">GXP70_10895</name>
</gene>
<dbReference type="RefSeq" id="WP_162356587.1">
    <property type="nucleotide sequence ID" value="NZ_CP048209.1"/>
</dbReference>
<dbReference type="KEGG" id="plyc:GXP70_10895"/>
<dbReference type="InterPro" id="IPR032111">
    <property type="entry name" value="Clostridium_phage_holin"/>
</dbReference>
<keyword evidence="1" id="KW-0472">Membrane</keyword>
<feature type="transmembrane region" description="Helical" evidence="1">
    <location>
        <begin position="12"/>
        <end position="28"/>
    </location>
</feature>
<accession>A0A6C0FYR9</accession>
<protein>
    <recommendedName>
        <fullName evidence="4">Holin</fullName>
    </recommendedName>
</protein>